<evidence type="ECO:0000313" key="9">
    <source>
        <dbReference type="Proteomes" id="UP000198211"/>
    </source>
</evidence>
<protein>
    <recommendedName>
        <fullName evidence="7">RxLR effector PexRD54 WY domain-containing protein</fullName>
    </recommendedName>
</protein>
<dbReference type="GO" id="GO:0043657">
    <property type="term" value="C:host cell"/>
    <property type="evidence" value="ECO:0007669"/>
    <property type="project" value="UniProtKB-SubCell"/>
</dbReference>
<reference evidence="9" key="1">
    <citation type="submission" date="2017-03" db="EMBL/GenBank/DDBJ databases">
        <title>Phytopthora megakarya and P. palmivora, two closely related causual agents of cacao black pod achieved similar genome size and gene model numbers by different mechanisms.</title>
        <authorList>
            <person name="Ali S."/>
            <person name="Shao J."/>
            <person name="Larry D.J."/>
            <person name="Kronmiller B."/>
            <person name="Shen D."/>
            <person name="Strem M.D."/>
            <person name="Melnick R.L."/>
            <person name="Guiltinan M.J."/>
            <person name="Tyler B.M."/>
            <person name="Meinhardt L.W."/>
            <person name="Bailey B.A."/>
        </authorList>
    </citation>
    <scope>NUCLEOTIDE SEQUENCE [LARGE SCALE GENOMIC DNA]</scope>
    <source>
        <strain evidence="9">zdho120</strain>
    </source>
</reference>
<keyword evidence="9" id="KW-1185">Reference proteome</keyword>
<comment type="subcellular location">
    <subcellularLocation>
        <location evidence="1">Host cell</location>
    </subcellularLocation>
    <subcellularLocation>
        <location evidence="2">Secreted</location>
    </subcellularLocation>
</comment>
<feature type="domain" description="RxLR effector PexRD54 WY" evidence="7">
    <location>
        <begin position="158"/>
        <end position="198"/>
    </location>
</feature>
<comment type="caution">
    <text evidence="8">The sequence shown here is derived from an EMBL/GenBank/DDBJ whole genome shotgun (WGS) entry which is preliminary data.</text>
</comment>
<evidence type="ECO:0000256" key="6">
    <source>
        <dbReference type="ARBA" id="ARBA00023026"/>
    </source>
</evidence>
<dbReference type="InterPro" id="IPR054463">
    <property type="entry name" value="PexRD54_WY"/>
</dbReference>
<name>A0A225WB05_9STRA</name>
<gene>
    <name evidence="8" type="ORF">PHMEG_00011931</name>
</gene>
<evidence type="ECO:0000256" key="5">
    <source>
        <dbReference type="ARBA" id="ARBA00022729"/>
    </source>
</evidence>
<sequence>MKWNFRDVESALQSDVTKTLEVQTKHDNRFADRRLLRSSIPDKSHTEDRMGGGLIFEKLRNVFTKGVPEKLQMWLKEERPAEIVFKALHFDQPGYPFAQAHFAAWVEYANTLSTKFPDMPAISILTKQYGDNKLYKIIKYAKRDAHTKALAIELETKQMQRWFATEKDPAEVFRVFDLHLNWRDMFDSREFITWTKYVDDLNTKHPEDPIWMYSTLTKHFDDEDLLSMTNVKKNGQKSKAMATKVENDWFQANLQKHKTPFEVFKALGLRKTTDKLLVNVVSETALAGTWVKYMEAFNSRYPDKKTTTIKTLTKAFGDFEVVKMLNAAKLKGSVEDFVAELEFAQQKLWLEKRKTIDDVFNLLQLDNEVIVFRPRDYSFFTRWVSYINAVITENPTKKDAVFSGLQARFNDKALETIISEAKKYPNMKNIANEIRTEKISI</sequence>
<dbReference type="Proteomes" id="UP000198211">
    <property type="component" value="Unassembled WGS sequence"/>
</dbReference>
<evidence type="ECO:0000259" key="7">
    <source>
        <dbReference type="Pfam" id="PF22748"/>
    </source>
</evidence>
<dbReference type="AlphaFoldDB" id="A0A225WB05"/>
<keyword evidence="6" id="KW-0843">Virulence</keyword>
<dbReference type="EMBL" id="NBNE01001307">
    <property type="protein sequence ID" value="OWZ14574.1"/>
    <property type="molecule type" value="Genomic_DNA"/>
</dbReference>
<evidence type="ECO:0000256" key="1">
    <source>
        <dbReference type="ARBA" id="ARBA00004340"/>
    </source>
</evidence>
<comment type="similarity">
    <text evidence="3">Belongs to the RxLR effector family.</text>
</comment>
<keyword evidence="5" id="KW-0732">Signal</keyword>
<dbReference type="Pfam" id="PF22748">
    <property type="entry name" value="PexRD54_WY"/>
    <property type="match status" value="1"/>
</dbReference>
<evidence type="ECO:0000256" key="2">
    <source>
        <dbReference type="ARBA" id="ARBA00004613"/>
    </source>
</evidence>
<evidence type="ECO:0000256" key="3">
    <source>
        <dbReference type="ARBA" id="ARBA00010400"/>
    </source>
</evidence>
<accession>A0A225WB05</accession>
<evidence type="ECO:0000313" key="8">
    <source>
        <dbReference type="EMBL" id="OWZ14574.1"/>
    </source>
</evidence>
<organism evidence="8 9">
    <name type="scientific">Phytophthora megakarya</name>
    <dbReference type="NCBI Taxonomy" id="4795"/>
    <lineage>
        <taxon>Eukaryota</taxon>
        <taxon>Sar</taxon>
        <taxon>Stramenopiles</taxon>
        <taxon>Oomycota</taxon>
        <taxon>Peronosporomycetes</taxon>
        <taxon>Peronosporales</taxon>
        <taxon>Peronosporaceae</taxon>
        <taxon>Phytophthora</taxon>
    </lineage>
</organism>
<evidence type="ECO:0000256" key="4">
    <source>
        <dbReference type="ARBA" id="ARBA00022525"/>
    </source>
</evidence>
<keyword evidence="4" id="KW-0964">Secreted</keyword>
<dbReference type="GO" id="GO:0005576">
    <property type="term" value="C:extracellular region"/>
    <property type="evidence" value="ECO:0007669"/>
    <property type="project" value="UniProtKB-SubCell"/>
</dbReference>
<proteinExistence type="inferred from homology"/>